<dbReference type="Gene3D" id="4.10.60.10">
    <property type="entry name" value="Zinc finger, CCHC-type"/>
    <property type="match status" value="1"/>
</dbReference>
<evidence type="ECO:0000313" key="5">
    <source>
        <dbReference type="Proteomes" id="UP000235672"/>
    </source>
</evidence>
<dbReference type="OrthoDB" id="3863715at2759"/>
<proteinExistence type="predicted"/>
<keyword evidence="5" id="KW-1185">Reference proteome</keyword>
<organism evidence="4 5">
    <name type="scientific">Hyaloscypha hepaticicola</name>
    <dbReference type="NCBI Taxonomy" id="2082293"/>
    <lineage>
        <taxon>Eukaryota</taxon>
        <taxon>Fungi</taxon>
        <taxon>Dikarya</taxon>
        <taxon>Ascomycota</taxon>
        <taxon>Pezizomycotina</taxon>
        <taxon>Leotiomycetes</taxon>
        <taxon>Helotiales</taxon>
        <taxon>Hyaloscyphaceae</taxon>
        <taxon>Hyaloscypha</taxon>
    </lineage>
</organism>
<evidence type="ECO:0000256" key="2">
    <source>
        <dbReference type="SAM" id="MobiDB-lite"/>
    </source>
</evidence>
<sequence>MLYNTLAVRMKTFCYVAKLPKHEAAIWVPKNSDKESELVFRQIEKPELEKCKDDAFGWMKAAALHHIEREGTNSLVSGDSGGTHDKGVTYNDQGVRDDTGHDEAGALPHLQTDWQLKHCNFCNKWGHVDEYCPEKFPEVDNPNYCDVCDKAGHREERCWVLHPELRKQWLAGQKEKQSKMACHKCGRVGHMRRFCHKLHG</sequence>
<protein>
    <recommendedName>
        <fullName evidence="3">CCHC-type domain-containing protein</fullName>
    </recommendedName>
</protein>
<keyword evidence="1" id="KW-0863">Zinc-finger</keyword>
<gene>
    <name evidence="4" type="ORF">NA56DRAFT_650500</name>
</gene>
<dbReference type="GO" id="GO:0003676">
    <property type="term" value="F:nucleic acid binding"/>
    <property type="evidence" value="ECO:0007669"/>
    <property type="project" value="InterPro"/>
</dbReference>
<reference evidence="4 5" key="1">
    <citation type="submission" date="2016-05" db="EMBL/GenBank/DDBJ databases">
        <title>A degradative enzymes factory behind the ericoid mycorrhizal symbiosis.</title>
        <authorList>
            <consortium name="DOE Joint Genome Institute"/>
            <person name="Martino E."/>
            <person name="Morin E."/>
            <person name="Grelet G."/>
            <person name="Kuo A."/>
            <person name="Kohler A."/>
            <person name="Daghino S."/>
            <person name="Barry K."/>
            <person name="Choi C."/>
            <person name="Cichocki N."/>
            <person name="Clum A."/>
            <person name="Copeland A."/>
            <person name="Hainaut M."/>
            <person name="Haridas S."/>
            <person name="Labutti K."/>
            <person name="Lindquist E."/>
            <person name="Lipzen A."/>
            <person name="Khouja H.-R."/>
            <person name="Murat C."/>
            <person name="Ohm R."/>
            <person name="Olson A."/>
            <person name="Spatafora J."/>
            <person name="Veneault-Fourrey C."/>
            <person name="Henrissat B."/>
            <person name="Grigoriev I."/>
            <person name="Martin F."/>
            <person name="Perotto S."/>
        </authorList>
    </citation>
    <scope>NUCLEOTIDE SEQUENCE [LARGE SCALE GENOMIC DNA]</scope>
    <source>
        <strain evidence="4 5">UAMH 7357</strain>
    </source>
</reference>
<dbReference type="EMBL" id="KZ613516">
    <property type="protein sequence ID" value="PMD15113.1"/>
    <property type="molecule type" value="Genomic_DNA"/>
</dbReference>
<keyword evidence="1" id="KW-0862">Zinc</keyword>
<dbReference type="PROSITE" id="PS50158">
    <property type="entry name" value="ZF_CCHC"/>
    <property type="match status" value="1"/>
</dbReference>
<evidence type="ECO:0000259" key="3">
    <source>
        <dbReference type="PROSITE" id="PS50158"/>
    </source>
</evidence>
<dbReference type="InterPro" id="IPR036875">
    <property type="entry name" value="Znf_CCHC_sf"/>
</dbReference>
<feature type="region of interest" description="Disordered" evidence="2">
    <location>
        <begin position="72"/>
        <end position="93"/>
    </location>
</feature>
<accession>A0A2J6PM73</accession>
<name>A0A2J6PM73_9HELO</name>
<dbReference type="GO" id="GO:0008270">
    <property type="term" value="F:zinc ion binding"/>
    <property type="evidence" value="ECO:0007669"/>
    <property type="project" value="UniProtKB-KW"/>
</dbReference>
<dbReference type="AlphaFoldDB" id="A0A2J6PM73"/>
<dbReference type="SUPFAM" id="SSF57756">
    <property type="entry name" value="Retrovirus zinc finger-like domains"/>
    <property type="match status" value="1"/>
</dbReference>
<dbReference type="Proteomes" id="UP000235672">
    <property type="component" value="Unassembled WGS sequence"/>
</dbReference>
<feature type="domain" description="CCHC-type" evidence="3">
    <location>
        <begin position="182"/>
        <end position="195"/>
    </location>
</feature>
<evidence type="ECO:0000256" key="1">
    <source>
        <dbReference type="PROSITE-ProRule" id="PRU00047"/>
    </source>
</evidence>
<dbReference type="InterPro" id="IPR001878">
    <property type="entry name" value="Znf_CCHC"/>
</dbReference>
<dbReference type="SMART" id="SM00343">
    <property type="entry name" value="ZnF_C2HC"/>
    <property type="match status" value="3"/>
</dbReference>
<keyword evidence="1" id="KW-0479">Metal-binding</keyword>
<evidence type="ECO:0000313" key="4">
    <source>
        <dbReference type="EMBL" id="PMD15113.1"/>
    </source>
</evidence>